<reference evidence="1" key="1">
    <citation type="submission" date="2022-07" db="EMBL/GenBank/DDBJ databases">
        <title>Genome Sequence of Physisporinus lineatus.</title>
        <authorList>
            <person name="Buettner E."/>
        </authorList>
    </citation>
    <scope>NUCLEOTIDE SEQUENCE</scope>
    <source>
        <strain evidence="1">VT162</strain>
    </source>
</reference>
<evidence type="ECO:0000313" key="2">
    <source>
        <dbReference type="Proteomes" id="UP001212997"/>
    </source>
</evidence>
<dbReference type="EMBL" id="JANAWD010000769">
    <property type="protein sequence ID" value="KAJ3475984.1"/>
    <property type="molecule type" value="Genomic_DNA"/>
</dbReference>
<comment type="caution">
    <text evidence="1">The sequence shown here is derived from an EMBL/GenBank/DDBJ whole genome shotgun (WGS) entry which is preliminary data.</text>
</comment>
<dbReference type="Proteomes" id="UP001212997">
    <property type="component" value="Unassembled WGS sequence"/>
</dbReference>
<organism evidence="1 2">
    <name type="scientific">Meripilus lineatus</name>
    <dbReference type="NCBI Taxonomy" id="2056292"/>
    <lineage>
        <taxon>Eukaryota</taxon>
        <taxon>Fungi</taxon>
        <taxon>Dikarya</taxon>
        <taxon>Basidiomycota</taxon>
        <taxon>Agaricomycotina</taxon>
        <taxon>Agaricomycetes</taxon>
        <taxon>Polyporales</taxon>
        <taxon>Meripilaceae</taxon>
        <taxon>Meripilus</taxon>
    </lineage>
</organism>
<accession>A0AAD5URQ6</accession>
<evidence type="ECO:0000313" key="1">
    <source>
        <dbReference type="EMBL" id="KAJ3475984.1"/>
    </source>
</evidence>
<dbReference type="AlphaFoldDB" id="A0AAD5URQ6"/>
<keyword evidence="2" id="KW-1185">Reference proteome</keyword>
<protein>
    <submittedName>
        <fullName evidence="1">Uncharacterized protein</fullName>
    </submittedName>
</protein>
<gene>
    <name evidence="1" type="ORF">NLI96_g11463</name>
</gene>
<name>A0AAD5URQ6_9APHY</name>
<sequence>MDLAFMNHYDYKRKPVMANIIRTAVFTSGRIPAGAIRGIMSTAHHSSDPQFHVTVQFFDGQGFAFRRVHIPVPYLR</sequence>
<proteinExistence type="predicted"/>